<dbReference type="EMBL" id="JBEVYD010000003">
    <property type="protein sequence ID" value="KAL3234289.1"/>
    <property type="molecule type" value="Genomic_DNA"/>
</dbReference>
<evidence type="ECO:0000256" key="5">
    <source>
        <dbReference type="ARBA" id="ARBA00022840"/>
    </source>
</evidence>
<feature type="domain" description="Aminoacyl-transfer RNA synthetases class-II family profile" evidence="8">
    <location>
        <begin position="145"/>
        <end position="455"/>
    </location>
</feature>
<proteinExistence type="inferred from homology"/>
<dbReference type="InterPro" id="IPR004522">
    <property type="entry name" value="Asn-tRNA-ligase"/>
</dbReference>
<dbReference type="PANTHER" id="PTHR22594">
    <property type="entry name" value="ASPARTYL/LYSYL-TRNA SYNTHETASE"/>
    <property type="match status" value="1"/>
</dbReference>
<dbReference type="InterPro" id="IPR045864">
    <property type="entry name" value="aa-tRNA-synth_II/BPL/LPL"/>
</dbReference>
<gene>
    <name evidence="9" type="ORF">RNJ44_03051</name>
</gene>
<keyword evidence="10" id="KW-1185">Reference proteome</keyword>
<keyword evidence="4" id="KW-0547">Nucleotide-binding</keyword>
<dbReference type="PROSITE" id="PS50862">
    <property type="entry name" value="AA_TRNA_LIGASE_II"/>
    <property type="match status" value="1"/>
</dbReference>
<dbReference type="InterPro" id="IPR004364">
    <property type="entry name" value="Aa-tRNA-synt_II"/>
</dbReference>
<dbReference type="Proteomes" id="UP001623330">
    <property type="component" value="Unassembled WGS sequence"/>
</dbReference>
<organism evidence="9 10">
    <name type="scientific">Nakaseomyces bracarensis</name>
    <dbReference type="NCBI Taxonomy" id="273131"/>
    <lineage>
        <taxon>Eukaryota</taxon>
        <taxon>Fungi</taxon>
        <taxon>Dikarya</taxon>
        <taxon>Ascomycota</taxon>
        <taxon>Saccharomycotina</taxon>
        <taxon>Saccharomycetes</taxon>
        <taxon>Saccharomycetales</taxon>
        <taxon>Saccharomycetaceae</taxon>
        <taxon>Nakaseomyces</taxon>
    </lineage>
</organism>
<comment type="similarity">
    <text evidence="1">Belongs to the class-II aminoacyl-tRNA synthetase family.</text>
</comment>
<dbReference type="CDD" id="cd04318">
    <property type="entry name" value="EcAsnRS_like_N"/>
    <property type="match status" value="1"/>
</dbReference>
<accession>A0ABR4NYM7</accession>
<evidence type="ECO:0000256" key="6">
    <source>
        <dbReference type="ARBA" id="ARBA00022917"/>
    </source>
</evidence>
<protein>
    <recommendedName>
        <fullName evidence="2">asparagine--tRNA ligase</fullName>
        <ecNumber evidence="2">6.1.1.22</ecNumber>
    </recommendedName>
</protein>
<evidence type="ECO:0000256" key="1">
    <source>
        <dbReference type="ARBA" id="ARBA00008226"/>
    </source>
</evidence>
<sequence length="466" mass="53958">MFNVPKRYISVKALYETVPKTEKQLDVINGWVRSVRLLKKVAFIDLYDGSTNRDVKVVIKEPEESDVVKSLKTGQCLTIHSPILKLTNGSRTQAFELLVENPTKNLQVLGHVTEHYPLQKKGHSLEFLRTLPTLKYRTLYYGSLLRFRSHMEEYFINFFNKQENMLKVSPPIFTVNDCEGAGEQFLVNSPVLQDKETFLTVSTQLHLEILSTAVSNCWTLSPCFRAEKSATPRHLMEFWMLEAELSFITSLDELISFTKRFLQSIVTQCYENQDSLLTDQIPTLINKPEILLKWEMLRDLDNWKTISYTEAIKILTEQHKKQPFPRYEPQWGEPLQTEHEKWLAGSHFKSPVFVTDYPKDCKAFYMKLNDDKNTVACFDLLVPEMGEIIGGSLREDNYNTLQYEMQRRNMNKDGELDWYLEMRQQGGAPHGGFGLGFERFISYLLGVSNIKDTIPFPRSANSSISL</sequence>
<keyword evidence="5" id="KW-0067">ATP-binding</keyword>
<dbReference type="EC" id="6.1.1.22" evidence="2"/>
<evidence type="ECO:0000259" key="8">
    <source>
        <dbReference type="PROSITE" id="PS50862"/>
    </source>
</evidence>
<keyword evidence="3 9" id="KW-0436">Ligase</keyword>
<dbReference type="InterPro" id="IPR012340">
    <property type="entry name" value="NA-bd_OB-fold"/>
</dbReference>
<name>A0ABR4NYM7_9SACH</name>
<evidence type="ECO:0000256" key="4">
    <source>
        <dbReference type="ARBA" id="ARBA00022741"/>
    </source>
</evidence>
<dbReference type="NCBIfam" id="NF003037">
    <property type="entry name" value="PRK03932.1"/>
    <property type="match status" value="1"/>
</dbReference>
<dbReference type="InterPro" id="IPR002312">
    <property type="entry name" value="Asp/Asn-tRNA-synth_IIb"/>
</dbReference>
<dbReference type="InterPro" id="IPR006195">
    <property type="entry name" value="aa-tRNA-synth_II"/>
</dbReference>
<dbReference type="Gene3D" id="2.40.50.140">
    <property type="entry name" value="Nucleic acid-binding proteins"/>
    <property type="match status" value="1"/>
</dbReference>
<evidence type="ECO:0000313" key="10">
    <source>
        <dbReference type="Proteomes" id="UP001623330"/>
    </source>
</evidence>
<evidence type="ECO:0000256" key="3">
    <source>
        <dbReference type="ARBA" id="ARBA00022598"/>
    </source>
</evidence>
<dbReference type="NCBIfam" id="TIGR00457">
    <property type="entry name" value="asnS"/>
    <property type="match status" value="1"/>
</dbReference>
<dbReference type="Pfam" id="PF00152">
    <property type="entry name" value="tRNA-synt_2"/>
    <property type="match status" value="1"/>
</dbReference>
<dbReference type="InterPro" id="IPR004365">
    <property type="entry name" value="NA-bd_OB_tRNA"/>
</dbReference>
<dbReference type="PANTHER" id="PTHR22594:SF34">
    <property type="entry name" value="ASPARAGINE--TRNA LIGASE, MITOCHONDRIAL-RELATED"/>
    <property type="match status" value="1"/>
</dbReference>
<evidence type="ECO:0000313" key="9">
    <source>
        <dbReference type="EMBL" id="KAL3234289.1"/>
    </source>
</evidence>
<evidence type="ECO:0000256" key="7">
    <source>
        <dbReference type="ARBA" id="ARBA00023146"/>
    </source>
</evidence>
<dbReference type="Gene3D" id="3.30.930.10">
    <property type="entry name" value="Bira Bifunctional Protein, Domain 2"/>
    <property type="match status" value="1"/>
</dbReference>
<dbReference type="SUPFAM" id="SSF50249">
    <property type="entry name" value="Nucleic acid-binding proteins"/>
    <property type="match status" value="1"/>
</dbReference>
<dbReference type="SUPFAM" id="SSF55681">
    <property type="entry name" value="Class II aaRS and biotin synthetases"/>
    <property type="match status" value="1"/>
</dbReference>
<keyword evidence="7" id="KW-0030">Aminoacyl-tRNA synthetase</keyword>
<dbReference type="PRINTS" id="PR01042">
    <property type="entry name" value="TRNASYNTHASP"/>
</dbReference>
<reference evidence="9 10" key="1">
    <citation type="submission" date="2024-05" db="EMBL/GenBank/DDBJ databases">
        <title>Long read based assembly of the Candida bracarensis genome reveals expanded adhesin content.</title>
        <authorList>
            <person name="Marcet-Houben M."/>
            <person name="Ksiezopolska E."/>
            <person name="Gabaldon T."/>
        </authorList>
    </citation>
    <scope>NUCLEOTIDE SEQUENCE [LARGE SCALE GENOMIC DNA]</scope>
    <source>
        <strain evidence="9 10">CBM6</strain>
    </source>
</reference>
<evidence type="ECO:0000256" key="2">
    <source>
        <dbReference type="ARBA" id="ARBA00012816"/>
    </source>
</evidence>
<keyword evidence="6" id="KW-0648">Protein biosynthesis</keyword>
<dbReference type="GO" id="GO:0016874">
    <property type="term" value="F:ligase activity"/>
    <property type="evidence" value="ECO:0007669"/>
    <property type="project" value="UniProtKB-KW"/>
</dbReference>
<dbReference type="Pfam" id="PF01336">
    <property type="entry name" value="tRNA_anti-codon"/>
    <property type="match status" value="1"/>
</dbReference>
<comment type="caution">
    <text evidence="9">The sequence shown here is derived from an EMBL/GenBank/DDBJ whole genome shotgun (WGS) entry which is preliminary data.</text>
</comment>